<sequence>MKTMMRLIGLSLLVLSITLPPLAMAADQKAVPTGMFELYAMNERDNIGNYITEDFILTAYAMMVNQSVTDMEQAVIVPAFKNLLTAMVQHLKNNPPSKVPVDVAAHSANLNYLSVVNALALGQTKIKDAPDGDAANVELSAVLDAKGTAVSPLMQQKIDYTQFKVRGKYTRTPELKNYFRAMRYSSTVLFPVLSSKATGITDKQADFLTAQACALAELIQNHPKIKQQYDSINENLSFLFGPPDDLTVGDYIQVSSVVPSETRLPDLRKKLAEFAGEYGKHPRIIAGIVNQAALKKEKRSASEVMTGFRLMPLRFTPDSAALQELCYGRLSGNYLGKDKKQPPFSMVLAGGRPVKGFPLALELMALSGSKVAEEILADSGDQAYKGYDGAFKKAKKTLGQGNGLAADHLALIAYWLKRGQDLQAENDPGRRLNTSLGFYTWHRYINILYAKQSYSAVGKSLLVSHPRSTAWIEPLPELYLLLKNQVEKLNNHLADPRYTRRMSTFAGLLERCHEIARNIVLGKSLSAADTDFLNTLDQAFKSLLPGEDHPIVVDIHTDANSGKVLEQALGYPEIVEHDTGKGRTRGALFTHYEFKQDMDKRLTDRAWQMMLIADPKMAKLQTAPGPDSGTKP</sequence>
<dbReference type="Pfam" id="PF11369">
    <property type="entry name" value="DUF3160"/>
    <property type="match status" value="1"/>
</dbReference>
<organism evidence="2 3">
    <name type="scientific">Desulfobacter latus</name>
    <dbReference type="NCBI Taxonomy" id="2292"/>
    <lineage>
        <taxon>Bacteria</taxon>
        <taxon>Pseudomonadati</taxon>
        <taxon>Thermodesulfobacteriota</taxon>
        <taxon>Desulfobacteria</taxon>
        <taxon>Desulfobacterales</taxon>
        <taxon>Desulfobacteraceae</taxon>
        <taxon>Desulfobacter</taxon>
    </lineage>
</organism>
<reference evidence="2 3" key="1">
    <citation type="submission" date="2020-06" db="EMBL/GenBank/DDBJ databases">
        <title>High-quality draft genome of sulfate reducer Desulfobacter latus type strain AcrS2 isolated from marine sediment.</title>
        <authorList>
            <person name="Hoppe M."/>
            <person name="Larsen C.K."/>
            <person name="Marshall I.P.G."/>
            <person name="Schramm A."/>
            <person name="Marietou A.G."/>
        </authorList>
    </citation>
    <scope>NUCLEOTIDE SEQUENCE [LARGE SCALE GENOMIC DNA]</scope>
    <source>
        <strain evidence="2 3">AcRS2</strain>
    </source>
</reference>
<dbReference type="InterPro" id="IPR022601">
    <property type="entry name" value="DUF3160"/>
</dbReference>
<dbReference type="AlphaFoldDB" id="A0A850T4H5"/>
<dbReference type="EMBL" id="JACADJ010000054">
    <property type="protein sequence ID" value="NWH05991.1"/>
    <property type="molecule type" value="Genomic_DNA"/>
</dbReference>
<comment type="caution">
    <text evidence="2">The sequence shown here is derived from an EMBL/GenBank/DDBJ whole genome shotgun (WGS) entry which is preliminary data.</text>
</comment>
<feature type="chain" id="PRO_5032855175" evidence="1">
    <location>
        <begin position="26"/>
        <end position="632"/>
    </location>
</feature>
<protein>
    <submittedName>
        <fullName evidence="2">DUF3160 domain-containing protein</fullName>
    </submittedName>
</protein>
<keyword evidence="3" id="KW-1185">Reference proteome</keyword>
<proteinExistence type="predicted"/>
<accession>A0A850T4H5</accession>
<keyword evidence="1" id="KW-0732">Signal</keyword>
<evidence type="ECO:0000256" key="1">
    <source>
        <dbReference type="SAM" id="SignalP"/>
    </source>
</evidence>
<gene>
    <name evidence="2" type="ORF">HXW94_13505</name>
</gene>
<feature type="signal peptide" evidence="1">
    <location>
        <begin position="1"/>
        <end position="25"/>
    </location>
</feature>
<dbReference type="SMART" id="SM01325">
    <property type="entry name" value="DUF3160"/>
    <property type="match status" value="1"/>
</dbReference>
<evidence type="ECO:0000313" key="3">
    <source>
        <dbReference type="Proteomes" id="UP000553343"/>
    </source>
</evidence>
<name>A0A850T4H5_9BACT</name>
<evidence type="ECO:0000313" key="2">
    <source>
        <dbReference type="EMBL" id="NWH05991.1"/>
    </source>
</evidence>
<dbReference type="RefSeq" id="WP_178367446.1">
    <property type="nucleotide sequence ID" value="NZ_JACADJ010000054.1"/>
</dbReference>
<dbReference type="Proteomes" id="UP000553343">
    <property type="component" value="Unassembled WGS sequence"/>
</dbReference>